<evidence type="ECO:0000313" key="1">
    <source>
        <dbReference type="EMBL" id="ADQ19203.1"/>
    </source>
</evidence>
<dbReference type="OrthoDB" id="957491at2"/>
<keyword evidence="2" id="KW-1185">Reference proteome</keyword>
<name>E4RZ85_LEAB4</name>
<dbReference type="Proteomes" id="UP000007435">
    <property type="component" value="Chromosome"/>
</dbReference>
<dbReference type="InterPro" id="IPR046508">
    <property type="entry name" value="DUF6686"/>
</dbReference>
<organism evidence="1 2">
    <name type="scientific">Leadbetterella byssophila (strain DSM 17132 / JCM 16389 / KACC 11308 / NBRC 106382 / 4M15)</name>
    <dbReference type="NCBI Taxonomy" id="649349"/>
    <lineage>
        <taxon>Bacteria</taxon>
        <taxon>Pseudomonadati</taxon>
        <taxon>Bacteroidota</taxon>
        <taxon>Cytophagia</taxon>
        <taxon>Cytophagales</taxon>
        <taxon>Leadbetterellaceae</taxon>
        <taxon>Leadbetterella</taxon>
    </lineage>
</organism>
<proteinExistence type="predicted"/>
<accession>E4RZ85</accession>
<reference key="1">
    <citation type="submission" date="2010-11" db="EMBL/GenBank/DDBJ databases">
        <title>The complete genome of Leadbetterella byssophila DSM 17132.</title>
        <authorList>
            <consortium name="US DOE Joint Genome Institute (JGI-PGF)"/>
            <person name="Lucas S."/>
            <person name="Copeland A."/>
            <person name="Lapidus A."/>
            <person name="Glavina del Rio T."/>
            <person name="Dalin E."/>
            <person name="Tice H."/>
            <person name="Bruce D."/>
            <person name="Goodwin L."/>
            <person name="Pitluck S."/>
            <person name="Kyrpides N."/>
            <person name="Mavromatis K."/>
            <person name="Ivanova N."/>
            <person name="Teshima H."/>
            <person name="Brettin T."/>
            <person name="Detter J.C."/>
            <person name="Han C."/>
            <person name="Tapia R."/>
            <person name="Land M."/>
            <person name="Hauser L."/>
            <person name="Markowitz V."/>
            <person name="Cheng J.-F."/>
            <person name="Hugenholtz P."/>
            <person name="Woyke T."/>
            <person name="Wu D."/>
            <person name="Tindall B."/>
            <person name="Pomrenke H.G."/>
            <person name="Brambilla E."/>
            <person name="Klenk H.-P."/>
            <person name="Eisen J.A."/>
        </authorList>
    </citation>
    <scope>NUCLEOTIDE SEQUENCE [LARGE SCALE GENOMIC DNA]</scope>
    <source>
        <strain>DSM 17132</strain>
    </source>
</reference>
<protein>
    <submittedName>
        <fullName evidence="1">Uncharacterized protein</fullName>
    </submittedName>
</protein>
<dbReference type="HOGENOM" id="CLU_2246625_0_0_10"/>
<dbReference type="Pfam" id="PF20391">
    <property type="entry name" value="DUF6686"/>
    <property type="match status" value="1"/>
</dbReference>
<gene>
    <name evidence="1" type="ordered locus">Lbys_3555</name>
</gene>
<dbReference type="RefSeq" id="WP_013410224.1">
    <property type="nucleotide sequence ID" value="NC_014655.1"/>
</dbReference>
<evidence type="ECO:0000313" key="2">
    <source>
        <dbReference type="Proteomes" id="UP000007435"/>
    </source>
</evidence>
<sequence length="104" mass="11848">MCHTKVLVNNRNGFVTRCAECSKVQIAFGTSLFGMSIKDFEVFANYLYAKRNEAEAYGLHEKCIHLKNGSAMMILTPYELENFIDLIETASIQNLIHECLNRPN</sequence>
<dbReference type="EMBL" id="CP002305">
    <property type="protein sequence ID" value="ADQ19203.1"/>
    <property type="molecule type" value="Genomic_DNA"/>
</dbReference>
<dbReference type="STRING" id="649349.Lbys_3555"/>
<dbReference type="KEGG" id="lby:Lbys_3555"/>
<reference evidence="1 2" key="2">
    <citation type="journal article" date="2011" name="Stand. Genomic Sci.">
        <title>Complete genome sequence of Leadbetterella byssophila type strain (4M15).</title>
        <authorList>
            <person name="Abt B."/>
            <person name="Teshima H."/>
            <person name="Lucas S."/>
            <person name="Lapidus A."/>
            <person name="Del Rio T.G."/>
            <person name="Nolan M."/>
            <person name="Tice H."/>
            <person name="Cheng J.F."/>
            <person name="Pitluck S."/>
            <person name="Liolios K."/>
            <person name="Pagani I."/>
            <person name="Ivanova N."/>
            <person name="Mavromatis K."/>
            <person name="Pati A."/>
            <person name="Tapia R."/>
            <person name="Han C."/>
            <person name="Goodwin L."/>
            <person name="Chen A."/>
            <person name="Palaniappan K."/>
            <person name="Land M."/>
            <person name="Hauser L."/>
            <person name="Chang Y.J."/>
            <person name="Jeffries C.D."/>
            <person name="Rohde M."/>
            <person name="Goker M."/>
            <person name="Tindall B.J."/>
            <person name="Detter J.C."/>
            <person name="Woyke T."/>
            <person name="Bristow J."/>
            <person name="Eisen J.A."/>
            <person name="Markowitz V."/>
            <person name="Hugenholtz P."/>
            <person name="Klenk H.P."/>
            <person name="Kyrpides N.C."/>
        </authorList>
    </citation>
    <scope>NUCLEOTIDE SEQUENCE [LARGE SCALE GENOMIC DNA]</scope>
    <source>
        <strain evidence="2">DSM 17132 / JCM 16389 / KACC 11308 / NBRC 106382 / 4M15</strain>
    </source>
</reference>
<dbReference type="AlphaFoldDB" id="E4RZ85"/>